<feature type="transmembrane region" description="Helical" evidence="8">
    <location>
        <begin position="12"/>
        <end position="38"/>
    </location>
</feature>
<comment type="similarity">
    <text evidence="2">Belongs to the peptidase S54 family.</text>
</comment>
<sequence>MLRNIDPSYLIYLYTLLCNSPITLVLMSTGAIAFMVFVNVRDHHIQHCCLIMVFIGVFKACHYYDYKWLVVNSIFYIDQRHFIFDMISLVWKGWILREKVGPFYFVFMTLAFAVVTNPLYVVVQLFSKERALFSGFTSYETHDPSEYVAGFSGVLFALNVVMTNSASGIAVQHRYIMYCWFELLLIQMCVPSTSLIIPTIRHNRPVDNEILLQYGDWPEDHVIQTLPYVRDYSAEFRRYTGGLSEDVQMEIVLPRSRVII</sequence>
<gene>
    <name evidence="10" type="ORF">LSH36_233g07007</name>
</gene>
<keyword evidence="11" id="KW-1185">Reference proteome</keyword>
<keyword evidence="6 8" id="KW-1133">Transmembrane helix</keyword>
<evidence type="ECO:0000259" key="9">
    <source>
        <dbReference type="Pfam" id="PF01694"/>
    </source>
</evidence>
<evidence type="ECO:0000313" key="10">
    <source>
        <dbReference type="EMBL" id="KAK2155714.1"/>
    </source>
</evidence>
<evidence type="ECO:0000256" key="8">
    <source>
        <dbReference type="SAM" id="Phobius"/>
    </source>
</evidence>
<dbReference type="InterPro" id="IPR035952">
    <property type="entry name" value="Rhomboid-like_sf"/>
</dbReference>
<evidence type="ECO:0000256" key="3">
    <source>
        <dbReference type="ARBA" id="ARBA00022670"/>
    </source>
</evidence>
<dbReference type="SUPFAM" id="SSF144091">
    <property type="entry name" value="Rhomboid-like"/>
    <property type="match status" value="1"/>
</dbReference>
<accession>A0AAD9JMB6</accession>
<comment type="caution">
    <text evidence="10">The sequence shown here is derived from an EMBL/GenBank/DDBJ whole genome shotgun (WGS) entry which is preliminary data.</text>
</comment>
<dbReference type="GO" id="GO:0016020">
    <property type="term" value="C:membrane"/>
    <property type="evidence" value="ECO:0007669"/>
    <property type="project" value="UniProtKB-SubCell"/>
</dbReference>
<feature type="domain" description="Peptidase S54 rhomboid" evidence="9">
    <location>
        <begin position="72"/>
        <end position="186"/>
    </location>
</feature>
<evidence type="ECO:0000256" key="4">
    <source>
        <dbReference type="ARBA" id="ARBA00022692"/>
    </source>
</evidence>
<dbReference type="InterPro" id="IPR022764">
    <property type="entry name" value="Peptidase_S54_rhomboid_dom"/>
</dbReference>
<comment type="subcellular location">
    <subcellularLocation>
        <location evidence="1">Membrane</location>
        <topology evidence="1">Multi-pass membrane protein</topology>
    </subcellularLocation>
</comment>
<feature type="transmembrane region" description="Helical" evidence="8">
    <location>
        <begin position="147"/>
        <end position="169"/>
    </location>
</feature>
<organism evidence="10 11">
    <name type="scientific">Paralvinella palmiformis</name>
    <dbReference type="NCBI Taxonomy" id="53620"/>
    <lineage>
        <taxon>Eukaryota</taxon>
        <taxon>Metazoa</taxon>
        <taxon>Spiralia</taxon>
        <taxon>Lophotrochozoa</taxon>
        <taxon>Annelida</taxon>
        <taxon>Polychaeta</taxon>
        <taxon>Sedentaria</taxon>
        <taxon>Canalipalpata</taxon>
        <taxon>Terebellida</taxon>
        <taxon>Terebelliformia</taxon>
        <taxon>Alvinellidae</taxon>
        <taxon>Paralvinella</taxon>
    </lineage>
</organism>
<dbReference type="PANTHER" id="PTHR43066:SF1">
    <property type="entry name" value="RHOMBOID PROTEIN 2"/>
    <property type="match status" value="1"/>
</dbReference>
<dbReference type="AlphaFoldDB" id="A0AAD9JMB6"/>
<dbReference type="Pfam" id="PF01694">
    <property type="entry name" value="Rhomboid"/>
    <property type="match status" value="1"/>
</dbReference>
<keyword evidence="7 8" id="KW-0472">Membrane</keyword>
<evidence type="ECO:0000256" key="2">
    <source>
        <dbReference type="ARBA" id="ARBA00009045"/>
    </source>
</evidence>
<evidence type="ECO:0000256" key="1">
    <source>
        <dbReference type="ARBA" id="ARBA00004141"/>
    </source>
</evidence>
<dbReference type="Proteomes" id="UP001208570">
    <property type="component" value="Unassembled WGS sequence"/>
</dbReference>
<name>A0AAD9JMB6_9ANNE</name>
<proteinExistence type="inferred from homology"/>
<keyword evidence="3" id="KW-0645">Protease</keyword>
<dbReference type="PANTHER" id="PTHR43066">
    <property type="entry name" value="RHOMBOID-RELATED PROTEIN"/>
    <property type="match status" value="1"/>
</dbReference>
<dbReference type="Gene3D" id="1.20.1540.10">
    <property type="entry name" value="Rhomboid-like"/>
    <property type="match status" value="1"/>
</dbReference>
<keyword evidence="4 8" id="KW-0812">Transmembrane</keyword>
<evidence type="ECO:0000256" key="5">
    <source>
        <dbReference type="ARBA" id="ARBA00022801"/>
    </source>
</evidence>
<protein>
    <recommendedName>
        <fullName evidence="9">Peptidase S54 rhomboid domain-containing protein</fullName>
    </recommendedName>
</protein>
<feature type="transmembrane region" description="Helical" evidence="8">
    <location>
        <begin position="103"/>
        <end position="126"/>
    </location>
</feature>
<evidence type="ECO:0000256" key="6">
    <source>
        <dbReference type="ARBA" id="ARBA00022989"/>
    </source>
</evidence>
<feature type="transmembrane region" description="Helical" evidence="8">
    <location>
        <begin position="44"/>
        <end position="61"/>
    </location>
</feature>
<reference evidence="10" key="1">
    <citation type="journal article" date="2023" name="Mol. Biol. Evol.">
        <title>Third-Generation Sequencing Reveals the Adaptive Role of the Epigenome in Three Deep-Sea Polychaetes.</title>
        <authorList>
            <person name="Perez M."/>
            <person name="Aroh O."/>
            <person name="Sun Y."/>
            <person name="Lan Y."/>
            <person name="Juniper S.K."/>
            <person name="Young C.R."/>
            <person name="Angers B."/>
            <person name="Qian P.Y."/>
        </authorList>
    </citation>
    <scope>NUCLEOTIDE SEQUENCE</scope>
    <source>
        <strain evidence="10">P08H-3</strain>
    </source>
</reference>
<dbReference type="GO" id="GO:0006508">
    <property type="term" value="P:proteolysis"/>
    <property type="evidence" value="ECO:0007669"/>
    <property type="project" value="UniProtKB-KW"/>
</dbReference>
<evidence type="ECO:0000313" key="11">
    <source>
        <dbReference type="Proteomes" id="UP001208570"/>
    </source>
</evidence>
<evidence type="ECO:0000256" key="7">
    <source>
        <dbReference type="ARBA" id="ARBA00023136"/>
    </source>
</evidence>
<dbReference type="GO" id="GO:0004252">
    <property type="term" value="F:serine-type endopeptidase activity"/>
    <property type="evidence" value="ECO:0007669"/>
    <property type="project" value="InterPro"/>
</dbReference>
<keyword evidence="5" id="KW-0378">Hydrolase</keyword>
<dbReference type="EMBL" id="JAODUP010000233">
    <property type="protein sequence ID" value="KAK2155714.1"/>
    <property type="molecule type" value="Genomic_DNA"/>
</dbReference>